<accession>A0A224XQU2</accession>
<evidence type="ECO:0000259" key="2">
    <source>
        <dbReference type="PROSITE" id="PS50033"/>
    </source>
</evidence>
<dbReference type="CDD" id="cd10460">
    <property type="entry name" value="PUB_UBXD1"/>
    <property type="match status" value="1"/>
</dbReference>
<dbReference type="SUPFAM" id="SSF143503">
    <property type="entry name" value="PUG domain-like"/>
    <property type="match status" value="1"/>
</dbReference>
<dbReference type="InterPro" id="IPR042774">
    <property type="entry name" value="UBXN6_PUB"/>
</dbReference>
<reference evidence="3" key="1">
    <citation type="journal article" date="2018" name="PLoS Negl. Trop. Dis.">
        <title>An insight into the salivary gland and fat body transcriptome of Panstrongylus lignarius (Hemiptera: Heteroptera), the main vector of Chagas disease in Peru.</title>
        <authorList>
            <person name="Nevoa J.C."/>
            <person name="Mendes M.T."/>
            <person name="da Silva M.V."/>
            <person name="Soares S.C."/>
            <person name="Oliveira C.J.F."/>
            <person name="Ribeiro J.M.C."/>
        </authorList>
    </citation>
    <scope>NUCLEOTIDE SEQUENCE</scope>
</reference>
<dbReference type="Gene3D" id="3.10.20.90">
    <property type="entry name" value="Phosphatidylinositol 3-kinase Catalytic Subunit, Chain A, domain 1"/>
    <property type="match status" value="1"/>
</dbReference>
<dbReference type="PROSITE" id="PS50033">
    <property type="entry name" value="UBX"/>
    <property type="match status" value="1"/>
</dbReference>
<proteinExistence type="predicted"/>
<dbReference type="Pfam" id="PF00789">
    <property type="entry name" value="UBX"/>
    <property type="match status" value="1"/>
</dbReference>
<dbReference type="InterPro" id="IPR018997">
    <property type="entry name" value="PUB_domain"/>
</dbReference>
<dbReference type="Gene3D" id="1.20.58.2190">
    <property type="match status" value="1"/>
</dbReference>
<dbReference type="SMART" id="SM00580">
    <property type="entry name" value="PUG"/>
    <property type="match status" value="1"/>
</dbReference>
<feature type="region of interest" description="Disordered" evidence="1">
    <location>
        <begin position="1"/>
        <end position="51"/>
    </location>
</feature>
<dbReference type="CDD" id="cd16119">
    <property type="entry name" value="UBX_UBXN6"/>
    <property type="match status" value="1"/>
</dbReference>
<dbReference type="PANTHER" id="PTHR23153">
    <property type="entry name" value="UBX-RELATED"/>
    <property type="match status" value="1"/>
</dbReference>
<organism evidence="3">
    <name type="scientific">Panstrongylus lignarius</name>
    <dbReference type="NCBI Taxonomy" id="156445"/>
    <lineage>
        <taxon>Eukaryota</taxon>
        <taxon>Metazoa</taxon>
        <taxon>Ecdysozoa</taxon>
        <taxon>Arthropoda</taxon>
        <taxon>Hexapoda</taxon>
        <taxon>Insecta</taxon>
        <taxon>Pterygota</taxon>
        <taxon>Neoptera</taxon>
        <taxon>Paraneoptera</taxon>
        <taxon>Hemiptera</taxon>
        <taxon>Heteroptera</taxon>
        <taxon>Panheteroptera</taxon>
        <taxon>Cimicomorpha</taxon>
        <taxon>Reduviidae</taxon>
        <taxon>Triatominae</taxon>
        <taxon>Panstrongylus</taxon>
    </lineage>
</organism>
<feature type="compositionally biased region" description="Basic and acidic residues" evidence="1">
    <location>
        <begin position="1"/>
        <end position="19"/>
    </location>
</feature>
<sequence length="419" mass="47497">MSDKVKKTVNKRTQDDKFRGQGNKLNETAPRKVGKPTGKKTTSLRQEGGESCNASRQAGLAALARIANKNDRPSSSLASQHLLDMEANRQQSNVTVAKQKTAEEYLAVHGVYFTCPLLGSEVLTKDEWKQKLKNFLNDLLKVEKSLASCLMIHSLNQSTESVKCIETLCTILQNIILNPQEEKYKKIRLLNKIFQEKVFKTVGAVEFLESIGFVKQSIKSDTGMEDYYVFPFNSPDCLQLEQMMDLLCNTEPITLELHRNIKILTPSEVLEKVELPDEFFIRTPDEIKREQLRKTESLENSKKLKTKSMREKEKNKSVNNYRYTLIRIRFPDGLYLQGTFGVYERLGVVKDFVRECIDDSIGLFKLDTAFGNHLPETDNEKTLDELNLVPAVLLIFSPAIPLPAGKSVLGANLLNTIED</sequence>
<dbReference type="SUPFAM" id="SSF54236">
    <property type="entry name" value="Ubiquitin-like"/>
    <property type="match status" value="1"/>
</dbReference>
<dbReference type="InterPro" id="IPR036339">
    <property type="entry name" value="PUB-like_dom_sf"/>
</dbReference>
<dbReference type="InterPro" id="IPR029071">
    <property type="entry name" value="Ubiquitin-like_domsf"/>
</dbReference>
<evidence type="ECO:0000313" key="3">
    <source>
        <dbReference type="EMBL" id="JAW10371.1"/>
    </source>
</evidence>
<dbReference type="PANTHER" id="PTHR23153:SF38">
    <property type="entry name" value="UBX DOMAIN-CONTAINING PROTEIN 6"/>
    <property type="match status" value="1"/>
</dbReference>
<evidence type="ECO:0000256" key="1">
    <source>
        <dbReference type="SAM" id="MobiDB-lite"/>
    </source>
</evidence>
<dbReference type="EMBL" id="GFTR01006055">
    <property type="protein sequence ID" value="JAW10371.1"/>
    <property type="molecule type" value="Transcribed_RNA"/>
</dbReference>
<dbReference type="GO" id="GO:0005737">
    <property type="term" value="C:cytoplasm"/>
    <property type="evidence" value="ECO:0007669"/>
    <property type="project" value="TreeGrafter"/>
</dbReference>
<dbReference type="InterPro" id="IPR001012">
    <property type="entry name" value="UBX_dom"/>
</dbReference>
<protein>
    <submittedName>
        <fullName evidence="3">Putative ubiquitin regulatory protein</fullName>
    </submittedName>
</protein>
<dbReference type="AlphaFoldDB" id="A0A224XQU2"/>
<feature type="domain" description="UBX" evidence="2">
    <location>
        <begin position="319"/>
        <end position="396"/>
    </location>
</feature>
<dbReference type="Pfam" id="PF09409">
    <property type="entry name" value="PUB"/>
    <property type="match status" value="1"/>
</dbReference>
<name>A0A224XQU2_9HEMI</name>